<gene>
    <name evidence="3" type="ORF">SOO65_16655</name>
</gene>
<evidence type="ECO:0000313" key="3">
    <source>
        <dbReference type="EMBL" id="WPU64327.1"/>
    </source>
</evidence>
<comment type="similarity">
    <text evidence="1">Belongs to the AHA1 family.</text>
</comment>
<feature type="domain" description="Activator of Hsp90 ATPase homologue 1/2-like C-terminal" evidence="2">
    <location>
        <begin position="14"/>
        <end position="141"/>
    </location>
</feature>
<evidence type="ECO:0000313" key="4">
    <source>
        <dbReference type="Proteomes" id="UP001324634"/>
    </source>
</evidence>
<dbReference type="Gene3D" id="3.30.530.20">
    <property type="match status" value="1"/>
</dbReference>
<dbReference type="RefSeq" id="WP_321392922.1">
    <property type="nucleotide sequence ID" value="NZ_CP139487.1"/>
</dbReference>
<evidence type="ECO:0000259" key="2">
    <source>
        <dbReference type="Pfam" id="PF08327"/>
    </source>
</evidence>
<dbReference type="AlphaFoldDB" id="A0AAX4HLW7"/>
<evidence type="ECO:0000256" key="1">
    <source>
        <dbReference type="ARBA" id="ARBA00006817"/>
    </source>
</evidence>
<organism evidence="3 4">
    <name type="scientific">Peredibacter starrii</name>
    <dbReference type="NCBI Taxonomy" id="28202"/>
    <lineage>
        <taxon>Bacteria</taxon>
        <taxon>Pseudomonadati</taxon>
        <taxon>Bdellovibrionota</taxon>
        <taxon>Bacteriovoracia</taxon>
        <taxon>Bacteriovoracales</taxon>
        <taxon>Bacteriovoracaceae</taxon>
        <taxon>Peredibacter</taxon>
    </lineage>
</organism>
<keyword evidence="4" id="KW-1185">Reference proteome</keyword>
<dbReference type="InterPro" id="IPR023393">
    <property type="entry name" value="START-like_dom_sf"/>
</dbReference>
<reference evidence="3 4" key="1">
    <citation type="submission" date="2023-11" db="EMBL/GenBank/DDBJ databases">
        <title>Peredibacter starrii A3.12.</title>
        <authorList>
            <person name="Mitchell R.J."/>
        </authorList>
    </citation>
    <scope>NUCLEOTIDE SEQUENCE [LARGE SCALE GENOMIC DNA]</scope>
    <source>
        <strain evidence="3 4">A3.12</strain>
    </source>
</reference>
<dbReference type="Pfam" id="PF08327">
    <property type="entry name" value="AHSA1"/>
    <property type="match status" value="1"/>
</dbReference>
<sequence>MELNFPVQAKILKPISEVFDAVYNPKKLSTYFVTGGASGPMDEGAKVMWEFADFPGAFPVYVKNVKKNEQIVFEWEANDGTGHGAGYNTTVTFDFSEVDEYSTRVKILESGWRDPDKFLNAAVGNSKGWMQMVCCLKAYVEYGINLRKGFM</sequence>
<accession>A0AAX4HLW7</accession>
<protein>
    <submittedName>
        <fullName evidence="3">SRPBCC domain-containing protein</fullName>
    </submittedName>
</protein>
<dbReference type="SUPFAM" id="SSF55961">
    <property type="entry name" value="Bet v1-like"/>
    <property type="match status" value="1"/>
</dbReference>
<name>A0AAX4HLW7_9BACT</name>
<dbReference type="KEGG" id="psti:SOO65_16655"/>
<proteinExistence type="inferred from homology"/>
<dbReference type="Proteomes" id="UP001324634">
    <property type="component" value="Chromosome"/>
</dbReference>
<dbReference type="EMBL" id="CP139487">
    <property type="protein sequence ID" value="WPU64327.1"/>
    <property type="molecule type" value="Genomic_DNA"/>
</dbReference>
<dbReference type="InterPro" id="IPR013538">
    <property type="entry name" value="ASHA1/2-like_C"/>
</dbReference>